<evidence type="ECO:0000313" key="4">
    <source>
        <dbReference type="Proteomes" id="UP001055429"/>
    </source>
</evidence>
<gene>
    <name evidence="3" type="ORF">M8231_00700</name>
</gene>
<reference evidence="3" key="1">
    <citation type="submission" date="2022-05" db="EMBL/GenBank/DDBJ databases">
        <title>Brevundimonas albigilva TT17 genome sequence.</title>
        <authorList>
            <person name="Lee K."/>
            <person name="Son H."/>
        </authorList>
    </citation>
    <scope>NUCLEOTIDE SEQUENCE</scope>
    <source>
        <strain evidence="3">TT17</strain>
    </source>
</reference>
<feature type="domain" description="AsmA" evidence="2">
    <location>
        <begin position="248"/>
        <end position="578"/>
    </location>
</feature>
<dbReference type="RefSeq" id="WP_250202031.1">
    <property type="nucleotide sequence ID" value="NZ_CP097649.1"/>
</dbReference>
<organism evidence="3 4">
    <name type="scientific">Brevundimonas albigilva</name>
    <dbReference type="NCBI Taxonomy" id="1312364"/>
    <lineage>
        <taxon>Bacteria</taxon>
        <taxon>Pseudomonadati</taxon>
        <taxon>Pseudomonadota</taxon>
        <taxon>Alphaproteobacteria</taxon>
        <taxon>Caulobacterales</taxon>
        <taxon>Caulobacteraceae</taxon>
        <taxon>Brevundimonas</taxon>
    </lineage>
</organism>
<feature type="domain" description="AsmA" evidence="2">
    <location>
        <begin position="58"/>
        <end position="173"/>
    </location>
</feature>
<evidence type="ECO:0000313" key="3">
    <source>
        <dbReference type="EMBL" id="URI15548.1"/>
    </source>
</evidence>
<evidence type="ECO:0000259" key="2">
    <source>
        <dbReference type="Pfam" id="PF05170"/>
    </source>
</evidence>
<evidence type="ECO:0000256" key="1">
    <source>
        <dbReference type="SAM" id="Phobius"/>
    </source>
</evidence>
<dbReference type="Proteomes" id="UP001055429">
    <property type="component" value="Chromosome"/>
</dbReference>
<dbReference type="PANTHER" id="PTHR30441:SF9">
    <property type="entry name" value="ASMA FAMILY PROTEIN YHJG"/>
    <property type="match status" value="1"/>
</dbReference>
<proteinExistence type="predicted"/>
<protein>
    <submittedName>
        <fullName evidence="3">AsmA family protein</fullName>
    </submittedName>
</protein>
<name>A0ABY4SL62_9CAUL</name>
<dbReference type="PANTHER" id="PTHR30441">
    <property type="entry name" value="DUF748 DOMAIN-CONTAINING PROTEIN"/>
    <property type="match status" value="1"/>
</dbReference>
<dbReference type="EMBL" id="CP097649">
    <property type="protein sequence ID" value="URI15548.1"/>
    <property type="molecule type" value="Genomic_DNA"/>
</dbReference>
<accession>A0ABY4SL62</accession>
<keyword evidence="1" id="KW-1133">Transmembrane helix</keyword>
<keyword evidence="4" id="KW-1185">Reference proteome</keyword>
<feature type="transmembrane region" description="Helical" evidence="1">
    <location>
        <begin position="52"/>
        <end position="76"/>
    </location>
</feature>
<dbReference type="InterPro" id="IPR007844">
    <property type="entry name" value="AsmA"/>
</dbReference>
<dbReference type="InterPro" id="IPR052894">
    <property type="entry name" value="AsmA-related"/>
</dbReference>
<keyword evidence="1" id="KW-0472">Membrane</keyword>
<sequence length="682" mass="73018">MARSLKWNDMWSGVRDKALVPAGARARDWRDWIRQNDPVYAAARRPGAAEKWAASVTLLLIAAVVVFLMLFDWNWLRGPIGRWASAKYDREIALRGDLDVRLFSWTPSVVVNDLKFGGPDWAREADTANVQRIEASVRLRKLFAGQIEMPLLSVTRPDVVLIAAEDGRKSWALEPDKPDTGEGMKLPVIQQLIITDGRIRFDEQRRGLTLDATVTARETANDGDAGFVLDGTGALNDSPLTLRIEGGPFINIRRNRPYNFEAVLSGAGSRLTADGAITRPFDLGRFNATLTLEGQNLADLYLLTGVTLPNTPRYRLAGALSRDERIWTFKDFDGRVGASDLSGDVRVDAAERLRVDADLTSRRLDLDDLLAVLGGRPQTNAAATDTETTVAAPGRLLPDATLQVDRLRTMDGTLKYRAAAVKANDFDVRAVNLGADLKDGVLALNPVSFAFNRGELNGTARINATRDTPYSNVDFRLSGYPLESLIPAGDGPAPLTGRALGRARLEGPGASIHDFAAGSKGSISVVVPQGEMRAAFAELLGINASAGLLKLLSGDQSKADIRCAVADFTVSGGTATARTFVVDTDVVLAQGKGSIDLGAETLNLRIDGESKKPRLLRVWAPITVGGPLTAPRIGVDVGEVVGQGGLAGLLGAVVAPVTALFAFVDPGLAEDADCGRLIASAR</sequence>
<dbReference type="Pfam" id="PF05170">
    <property type="entry name" value="AsmA"/>
    <property type="match status" value="2"/>
</dbReference>
<keyword evidence="1" id="KW-0812">Transmembrane</keyword>